<keyword evidence="3 8" id="KW-0964">Secreted</keyword>
<dbReference type="STRING" id="1676925.ENSPKIP00000017654"/>
<dbReference type="GeneTree" id="ENSGT00390000007640"/>
<dbReference type="Pfam" id="PF01091">
    <property type="entry name" value="PTN_MK_C"/>
    <property type="match status" value="1"/>
</dbReference>
<dbReference type="GO" id="GO:0008083">
    <property type="term" value="F:growth factor activity"/>
    <property type="evidence" value="ECO:0007669"/>
    <property type="project" value="UniProtKB-UniRule"/>
</dbReference>
<keyword evidence="4 8" id="KW-0358">Heparin-binding</keyword>
<sequence>MISYHTIPHHIISYHTTPHHTIPYHTTSYHTIPYHIIPYHTTSYHTIPHHIISYHTVPHHTTPHHIISYHIISYHATSYHTTPHHTILYHTKLKCKAVIEPDLLAGKKERKSDCGEWQWSVCVAHEGDCGPGTREGTRSGTNCKQTVKTQRCKIPCNWKKQFGGECKYDFEAWGECDVTTGEKSRMGTLKRALMDATCPPTVTATKPCGKAKAKTQDAKKPKRVGRKKDRVPVE</sequence>
<dbReference type="AlphaFoldDB" id="A0A3B3RGV2"/>
<evidence type="ECO:0000313" key="12">
    <source>
        <dbReference type="Ensembl" id="ENSPKIP00000017654.1"/>
    </source>
</evidence>
<evidence type="ECO:0000256" key="7">
    <source>
        <dbReference type="ARBA" id="ARBA00023246"/>
    </source>
</evidence>
<dbReference type="PRINTS" id="PR00269">
    <property type="entry name" value="PTNMIDKINE"/>
</dbReference>
<dbReference type="GO" id="GO:0007399">
    <property type="term" value="P:nervous system development"/>
    <property type="evidence" value="ECO:0007669"/>
    <property type="project" value="Ensembl"/>
</dbReference>
<accession>A0A3B3RGV2</accession>
<dbReference type="InterPro" id="IPR038130">
    <property type="entry name" value="PTN/MK_C_dom_sf"/>
</dbReference>
<evidence type="ECO:0000256" key="9">
    <source>
        <dbReference type="SAM" id="MobiDB-lite"/>
    </source>
</evidence>
<evidence type="ECO:0000256" key="5">
    <source>
        <dbReference type="ARBA" id="ARBA00022729"/>
    </source>
</evidence>
<protein>
    <recommendedName>
        <fullName evidence="8">Pleiotrophin</fullName>
        <shortName evidence="8">PTN</shortName>
    </recommendedName>
</protein>
<evidence type="ECO:0000256" key="6">
    <source>
        <dbReference type="ARBA" id="ARBA00023157"/>
    </source>
</evidence>
<dbReference type="Ensembl" id="ENSPKIT00000042170.1">
    <property type="protein sequence ID" value="ENSPKIP00000017654.1"/>
    <property type="gene ID" value="ENSPKIG00000003476.1"/>
</dbReference>
<dbReference type="Pfam" id="PF05196">
    <property type="entry name" value="PTN_MK_N"/>
    <property type="match status" value="1"/>
</dbReference>
<feature type="region of interest" description="Disordered" evidence="9">
    <location>
        <begin position="202"/>
        <end position="234"/>
    </location>
</feature>
<comment type="similarity">
    <text evidence="2 8">Belongs to the pleiotrophin family.</text>
</comment>
<dbReference type="InterPro" id="IPR020091">
    <property type="entry name" value="PTN/MK_diS_sf"/>
</dbReference>
<dbReference type="InterPro" id="IPR037122">
    <property type="entry name" value="PTN/MK_N_dom_sf"/>
</dbReference>
<keyword evidence="6 8" id="KW-1015">Disulfide bond</keyword>
<dbReference type="GO" id="GO:0005576">
    <property type="term" value="C:extracellular region"/>
    <property type="evidence" value="ECO:0007669"/>
    <property type="project" value="UniProtKB-SubCell"/>
</dbReference>
<dbReference type="Gene3D" id="2.20.60.10">
    <property type="entry name" value="Pleiotrophin/Midkine, N-terminal domain"/>
    <property type="match status" value="1"/>
</dbReference>
<comment type="function">
    <text evidence="8">Secreted growth factor that mediates its signal through cell-surface proteoglycan and non-proteoglycan receptors. Regulates many processes like cell proliferation, cell survival, cell growth, cell differentiation and cell migration.</text>
</comment>
<dbReference type="InterPro" id="IPR020090">
    <property type="entry name" value="PTN/MK_C_dom"/>
</dbReference>
<dbReference type="GO" id="GO:0030097">
    <property type="term" value="P:hemopoiesis"/>
    <property type="evidence" value="ECO:0007669"/>
    <property type="project" value="Ensembl"/>
</dbReference>
<evidence type="ECO:0000256" key="3">
    <source>
        <dbReference type="ARBA" id="ARBA00022525"/>
    </source>
</evidence>
<keyword evidence="7 8" id="KW-0497">Mitogen</keyword>
<dbReference type="FunFam" id="2.30.90.10:FF:000001">
    <property type="entry name" value="Pleiotrophin"/>
    <property type="match status" value="1"/>
</dbReference>
<keyword evidence="5" id="KW-0732">Signal</keyword>
<dbReference type="SMART" id="SM00193">
    <property type="entry name" value="PTN"/>
    <property type="match status" value="1"/>
</dbReference>
<keyword evidence="8" id="KW-0339">Growth factor</keyword>
<evidence type="ECO:0000259" key="10">
    <source>
        <dbReference type="Pfam" id="PF01091"/>
    </source>
</evidence>
<dbReference type="PANTHER" id="PTHR13850">
    <property type="entry name" value="PLEIOTROPHIN FAMILY MEMBER"/>
    <property type="match status" value="1"/>
</dbReference>
<dbReference type="FunFam" id="2.20.60.10:FF:000001">
    <property type="entry name" value="Pleiotrophin"/>
    <property type="match status" value="1"/>
</dbReference>
<reference evidence="12" key="1">
    <citation type="submission" date="2025-08" db="UniProtKB">
        <authorList>
            <consortium name="Ensembl"/>
        </authorList>
    </citation>
    <scope>IDENTIFICATION</scope>
</reference>
<evidence type="ECO:0000259" key="11">
    <source>
        <dbReference type="Pfam" id="PF05196"/>
    </source>
</evidence>
<keyword evidence="13" id="KW-1185">Reference proteome</keyword>
<evidence type="ECO:0000313" key="13">
    <source>
        <dbReference type="Proteomes" id="UP000261540"/>
    </source>
</evidence>
<dbReference type="PANTHER" id="PTHR13850:SF1">
    <property type="entry name" value="PLEIOTROPHIN"/>
    <property type="match status" value="1"/>
</dbReference>
<dbReference type="GO" id="GO:0051781">
    <property type="term" value="P:positive regulation of cell division"/>
    <property type="evidence" value="ECO:0007669"/>
    <property type="project" value="UniProtKB-UniRule"/>
</dbReference>
<dbReference type="InterPro" id="IPR020089">
    <property type="entry name" value="PTN/MK_N_dom"/>
</dbReference>
<feature type="domain" description="Pleiotrophin/Midkine N-terminal" evidence="11">
    <location>
        <begin position="107"/>
        <end position="162"/>
    </location>
</feature>
<dbReference type="GO" id="GO:0008201">
    <property type="term" value="F:heparin binding"/>
    <property type="evidence" value="ECO:0007669"/>
    <property type="project" value="UniProtKB-UniRule"/>
</dbReference>
<evidence type="ECO:0000256" key="1">
    <source>
        <dbReference type="ARBA" id="ARBA00004613"/>
    </source>
</evidence>
<proteinExistence type="inferred from homology"/>
<comment type="subcellular location">
    <subcellularLocation>
        <location evidence="1 8">Secreted</location>
    </subcellularLocation>
</comment>
<dbReference type="Gene3D" id="2.30.90.10">
    <property type="entry name" value="Heparin-binding Growth Factor, Midkine, Chain A- C-terminal Domain"/>
    <property type="match status" value="1"/>
</dbReference>
<feature type="compositionally biased region" description="Basic residues" evidence="9">
    <location>
        <begin position="220"/>
        <end position="234"/>
    </location>
</feature>
<reference evidence="12" key="2">
    <citation type="submission" date="2025-09" db="UniProtKB">
        <authorList>
            <consortium name="Ensembl"/>
        </authorList>
    </citation>
    <scope>IDENTIFICATION</scope>
</reference>
<dbReference type="SUPFAM" id="SSF57288">
    <property type="entry name" value="Midkine"/>
    <property type="match status" value="2"/>
</dbReference>
<evidence type="ECO:0000256" key="4">
    <source>
        <dbReference type="ARBA" id="ARBA00022674"/>
    </source>
</evidence>
<evidence type="ECO:0000256" key="2">
    <source>
        <dbReference type="ARBA" id="ARBA00005403"/>
    </source>
</evidence>
<feature type="domain" description="Pleiotrophin/Midkine C-terminal" evidence="10">
    <location>
        <begin position="163"/>
        <end position="224"/>
    </location>
</feature>
<organism evidence="12 13">
    <name type="scientific">Paramormyrops kingsleyae</name>
    <dbReference type="NCBI Taxonomy" id="1676925"/>
    <lineage>
        <taxon>Eukaryota</taxon>
        <taxon>Metazoa</taxon>
        <taxon>Chordata</taxon>
        <taxon>Craniata</taxon>
        <taxon>Vertebrata</taxon>
        <taxon>Euteleostomi</taxon>
        <taxon>Actinopterygii</taxon>
        <taxon>Neopterygii</taxon>
        <taxon>Teleostei</taxon>
        <taxon>Osteoglossocephala</taxon>
        <taxon>Osteoglossomorpha</taxon>
        <taxon>Osteoglossiformes</taxon>
        <taxon>Mormyridae</taxon>
        <taxon>Paramormyrops</taxon>
    </lineage>
</organism>
<dbReference type="InterPro" id="IPR000762">
    <property type="entry name" value="Midkine_heparin-bd_GF"/>
</dbReference>
<evidence type="ECO:0000256" key="8">
    <source>
        <dbReference type="RuleBase" id="RU369117"/>
    </source>
</evidence>
<name>A0A3B3RGV2_9TELE</name>
<dbReference type="Proteomes" id="UP000261540">
    <property type="component" value="Unplaced"/>
</dbReference>